<evidence type="ECO:0000256" key="4">
    <source>
        <dbReference type="ARBA" id="ARBA00022692"/>
    </source>
</evidence>
<accession>A0ABV9E0R4</accession>
<keyword evidence="6 7" id="KW-0472">Membrane</keyword>
<dbReference type="InterPro" id="IPR035906">
    <property type="entry name" value="MetI-like_sf"/>
</dbReference>
<feature type="transmembrane region" description="Helical" evidence="7">
    <location>
        <begin position="224"/>
        <end position="244"/>
    </location>
</feature>
<feature type="transmembrane region" description="Helical" evidence="7">
    <location>
        <begin position="88"/>
        <end position="108"/>
    </location>
</feature>
<feature type="transmembrane region" description="Helical" evidence="7">
    <location>
        <begin position="120"/>
        <end position="143"/>
    </location>
</feature>
<dbReference type="EMBL" id="JBHSFQ010000023">
    <property type="protein sequence ID" value="MFC4564318.1"/>
    <property type="molecule type" value="Genomic_DNA"/>
</dbReference>
<dbReference type="PANTHER" id="PTHR30193">
    <property type="entry name" value="ABC TRANSPORTER PERMEASE PROTEIN"/>
    <property type="match status" value="1"/>
</dbReference>
<dbReference type="CDD" id="cd06261">
    <property type="entry name" value="TM_PBP2"/>
    <property type="match status" value="1"/>
</dbReference>
<dbReference type="Gene3D" id="1.10.3720.10">
    <property type="entry name" value="MetI-like"/>
    <property type="match status" value="1"/>
</dbReference>
<keyword evidence="4 7" id="KW-0812">Transmembrane</keyword>
<feature type="transmembrane region" description="Helical" evidence="7">
    <location>
        <begin position="277"/>
        <end position="298"/>
    </location>
</feature>
<dbReference type="RefSeq" id="WP_378577322.1">
    <property type="nucleotide sequence ID" value="NZ_JBHSFQ010000023.1"/>
</dbReference>
<dbReference type="InterPro" id="IPR051393">
    <property type="entry name" value="ABC_transporter_permease"/>
</dbReference>
<dbReference type="InterPro" id="IPR000515">
    <property type="entry name" value="MetI-like"/>
</dbReference>
<dbReference type="PANTHER" id="PTHR30193:SF41">
    <property type="entry name" value="DIACETYLCHITOBIOSE UPTAKE SYSTEM PERMEASE PROTEIN NGCF"/>
    <property type="match status" value="1"/>
</dbReference>
<dbReference type="PROSITE" id="PS50928">
    <property type="entry name" value="ABC_TM1"/>
    <property type="match status" value="1"/>
</dbReference>
<protein>
    <submittedName>
        <fullName evidence="10">Carbohydrate ABC transporter permease</fullName>
    </submittedName>
</protein>
<keyword evidence="2 7" id="KW-0813">Transport</keyword>
<dbReference type="SUPFAM" id="SSF161098">
    <property type="entry name" value="MetI-like"/>
    <property type="match status" value="1"/>
</dbReference>
<sequence length="308" mass="33137">MTAPTARPRPGARPRRRGTSTGRTRWAGLGFAAPFMIAFTVAIVAPLGYAFYLSLFQERMVGGTVFVGLDNFTAALTDDRLLSGMRRVGLFLVVQVPVMLVLALVAALALDSGMLRFAKVFRVGIFVPYAVPAVVASLMWGFIYGDEFGLAADLRDGLGLPVPDLLGADWLLASIGNVVTWEFVGYNMLILYTALRAVPSEIYEAADIDGAGEIRKAVAIKVPALRGALGVALLFSIIGSFQLFNEPNVLESLTSSISTYYTPNMYAYNLAFNGQQFNYSAAVAIVLGLATIAVAYIAQVITSRGQRR</sequence>
<proteinExistence type="inferred from homology"/>
<evidence type="ECO:0000313" key="11">
    <source>
        <dbReference type="Proteomes" id="UP001595923"/>
    </source>
</evidence>
<evidence type="ECO:0000313" key="10">
    <source>
        <dbReference type="EMBL" id="MFC4564318.1"/>
    </source>
</evidence>
<evidence type="ECO:0000256" key="8">
    <source>
        <dbReference type="SAM" id="MobiDB-lite"/>
    </source>
</evidence>
<evidence type="ECO:0000256" key="2">
    <source>
        <dbReference type="ARBA" id="ARBA00022448"/>
    </source>
</evidence>
<comment type="subcellular location">
    <subcellularLocation>
        <location evidence="1 7">Cell membrane</location>
        <topology evidence="1 7">Multi-pass membrane protein</topology>
    </subcellularLocation>
</comment>
<evidence type="ECO:0000256" key="7">
    <source>
        <dbReference type="RuleBase" id="RU363032"/>
    </source>
</evidence>
<gene>
    <name evidence="10" type="ORF">ACFO4E_20845</name>
</gene>
<evidence type="ECO:0000256" key="6">
    <source>
        <dbReference type="ARBA" id="ARBA00023136"/>
    </source>
</evidence>
<keyword evidence="5 7" id="KW-1133">Transmembrane helix</keyword>
<reference evidence="11" key="1">
    <citation type="journal article" date="2019" name="Int. J. Syst. Evol. Microbiol.">
        <title>The Global Catalogue of Microorganisms (GCM) 10K type strain sequencing project: providing services to taxonomists for standard genome sequencing and annotation.</title>
        <authorList>
            <consortium name="The Broad Institute Genomics Platform"/>
            <consortium name="The Broad Institute Genome Sequencing Center for Infectious Disease"/>
            <person name="Wu L."/>
            <person name="Ma J."/>
        </authorList>
    </citation>
    <scope>NUCLEOTIDE SEQUENCE [LARGE SCALE GENOMIC DNA]</scope>
    <source>
        <strain evidence="11">XZYJ18</strain>
    </source>
</reference>
<comment type="caution">
    <text evidence="10">The sequence shown here is derived from an EMBL/GenBank/DDBJ whole genome shotgun (WGS) entry which is preliminary data.</text>
</comment>
<feature type="region of interest" description="Disordered" evidence="8">
    <location>
        <begin position="1"/>
        <end position="23"/>
    </location>
</feature>
<evidence type="ECO:0000256" key="3">
    <source>
        <dbReference type="ARBA" id="ARBA00022475"/>
    </source>
</evidence>
<evidence type="ECO:0000256" key="1">
    <source>
        <dbReference type="ARBA" id="ARBA00004651"/>
    </source>
</evidence>
<evidence type="ECO:0000256" key="5">
    <source>
        <dbReference type="ARBA" id="ARBA00022989"/>
    </source>
</evidence>
<keyword evidence="3" id="KW-1003">Cell membrane</keyword>
<evidence type="ECO:0000259" key="9">
    <source>
        <dbReference type="PROSITE" id="PS50928"/>
    </source>
</evidence>
<organism evidence="10 11">
    <name type="scientific">Nocardiopsis mangrovi</name>
    <dbReference type="NCBI Taxonomy" id="1179818"/>
    <lineage>
        <taxon>Bacteria</taxon>
        <taxon>Bacillati</taxon>
        <taxon>Actinomycetota</taxon>
        <taxon>Actinomycetes</taxon>
        <taxon>Streptosporangiales</taxon>
        <taxon>Nocardiopsidaceae</taxon>
        <taxon>Nocardiopsis</taxon>
    </lineage>
</organism>
<keyword evidence="11" id="KW-1185">Reference proteome</keyword>
<dbReference type="Proteomes" id="UP001595923">
    <property type="component" value="Unassembled WGS sequence"/>
</dbReference>
<feature type="transmembrane region" description="Helical" evidence="7">
    <location>
        <begin position="170"/>
        <end position="192"/>
    </location>
</feature>
<feature type="transmembrane region" description="Helical" evidence="7">
    <location>
        <begin position="26"/>
        <end position="52"/>
    </location>
</feature>
<feature type="domain" description="ABC transmembrane type-1" evidence="9">
    <location>
        <begin position="85"/>
        <end position="298"/>
    </location>
</feature>
<comment type="similarity">
    <text evidence="7">Belongs to the binding-protein-dependent transport system permease family.</text>
</comment>
<name>A0ABV9E0R4_9ACTN</name>
<dbReference type="Pfam" id="PF00528">
    <property type="entry name" value="BPD_transp_1"/>
    <property type="match status" value="1"/>
</dbReference>